<sequence length="238" mass="27578">MEEKSVPHYRRLYEQLRKGIVDGIYKEGDLLPSENELCALHNLTRPTVRKALDLLAHEGFIKKQQGLGSIVHKLPKGIGILSIAGTTTAIGKKNLKTTTVVRPRVQNWPSDFFFALSDEFKTVGCIYFERVRFVNDHPIFYEQTYLPNINLPRFTSRNLDNKSLFDLLRQNYQLEIKGGEQYLKAIEAVDEKICEYLNIRTGQPVLYLSRKLETNRINFSFFSFMYCNTSDFSLYGVF</sequence>
<dbReference type="OrthoDB" id="9815017at2"/>
<dbReference type="PANTHER" id="PTHR44846">
    <property type="entry name" value="MANNOSYL-D-GLYCERATE TRANSPORT/METABOLISM SYSTEM REPRESSOR MNGR-RELATED"/>
    <property type="match status" value="1"/>
</dbReference>
<dbReference type="GO" id="GO:0003700">
    <property type="term" value="F:DNA-binding transcription factor activity"/>
    <property type="evidence" value="ECO:0007669"/>
    <property type="project" value="InterPro"/>
</dbReference>
<keyword evidence="2" id="KW-0238">DNA-binding</keyword>
<dbReference type="Pfam" id="PF07702">
    <property type="entry name" value="UTRA"/>
    <property type="match status" value="1"/>
</dbReference>
<dbReference type="Gene3D" id="3.40.1410.10">
    <property type="entry name" value="Chorismate lyase-like"/>
    <property type="match status" value="1"/>
</dbReference>
<dbReference type="Proteomes" id="UP000181976">
    <property type="component" value="Unassembled WGS sequence"/>
</dbReference>
<dbReference type="InterPro" id="IPR011663">
    <property type="entry name" value="UTRA"/>
</dbReference>
<dbReference type="InterPro" id="IPR000524">
    <property type="entry name" value="Tscrpt_reg_HTH_GntR"/>
</dbReference>
<keyword evidence="6" id="KW-1185">Reference proteome</keyword>
<dbReference type="PANTHER" id="PTHR44846:SF1">
    <property type="entry name" value="MANNOSYL-D-GLYCERATE TRANSPORT_METABOLISM SYSTEM REPRESSOR MNGR-RELATED"/>
    <property type="match status" value="1"/>
</dbReference>
<gene>
    <name evidence="5" type="ORF">SAMN05444380_1138</name>
</gene>
<evidence type="ECO:0000313" key="6">
    <source>
        <dbReference type="Proteomes" id="UP000181976"/>
    </source>
</evidence>
<dbReference type="SUPFAM" id="SSF46785">
    <property type="entry name" value="Winged helix' DNA-binding domain"/>
    <property type="match status" value="1"/>
</dbReference>
<name>A0A1I2BC55_9BACT</name>
<dbReference type="GO" id="GO:0003677">
    <property type="term" value="F:DNA binding"/>
    <property type="evidence" value="ECO:0007669"/>
    <property type="project" value="UniProtKB-KW"/>
</dbReference>
<dbReference type="eggNOG" id="COG2188">
    <property type="taxonomic scope" value="Bacteria"/>
</dbReference>
<dbReference type="InterPro" id="IPR036390">
    <property type="entry name" value="WH_DNA-bd_sf"/>
</dbReference>
<dbReference type="FunCoup" id="A0A1I2BC55">
    <property type="interactions" value="11"/>
</dbReference>
<dbReference type="RefSeq" id="WP_138956913.1">
    <property type="nucleotide sequence ID" value="NZ_AFSL01000072.1"/>
</dbReference>
<evidence type="ECO:0000259" key="4">
    <source>
        <dbReference type="PROSITE" id="PS50949"/>
    </source>
</evidence>
<dbReference type="SMART" id="SM00345">
    <property type="entry name" value="HTH_GNTR"/>
    <property type="match status" value="1"/>
</dbReference>
<dbReference type="CDD" id="cd07377">
    <property type="entry name" value="WHTH_GntR"/>
    <property type="match status" value="1"/>
</dbReference>
<dbReference type="Pfam" id="PF00392">
    <property type="entry name" value="GntR"/>
    <property type="match status" value="1"/>
</dbReference>
<dbReference type="SUPFAM" id="SSF64288">
    <property type="entry name" value="Chorismate lyase-like"/>
    <property type="match status" value="1"/>
</dbReference>
<dbReference type="InParanoid" id="A0A1I2BC55"/>
<dbReference type="Gene3D" id="1.10.10.10">
    <property type="entry name" value="Winged helix-like DNA-binding domain superfamily/Winged helix DNA-binding domain"/>
    <property type="match status" value="1"/>
</dbReference>
<dbReference type="InterPro" id="IPR028978">
    <property type="entry name" value="Chorismate_lyase_/UTRA_dom_sf"/>
</dbReference>
<feature type="domain" description="HTH gntR-type" evidence="4">
    <location>
        <begin position="6"/>
        <end position="74"/>
    </location>
</feature>
<dbReference type="InterPro" id="IPR050679">
    <property type="entry name" value="Bact_HTH_transcr_reg"/>
</dbReference>
<keyword evidence="1" id="KW-0805">Transcription regulation</keyword>
<dbReference type="PROSITE" id="PS50949">
    <property type="entry name" value="HTH_GNTR"/>
    <property type="match status" value="1"/>
</dbReference>
<evidence type="ECO:0000256" key="2">
    <source>
        <dbReference type="ARBA" id="ARBA00023125"/>
    </source>
</evidence>
<dbReference type="PRINTS" id="PR00035">
    <property type="entry name" value="HTHGNTR"/>
</dbReference>
<organism evidence="5 6">
    <name type="scientific">Thermophagus xiamenensis</name>
    <dbReference type="NCBI Taxonomy" id="385682"/>
    <lineage>
        <taxon>Bacteria</taxon>
        <taxon>Pseudomonadati</taxon>
        <taxon>Bacteroidota</taxon>
        <taxon>Bacteroidia</taxon>
        <taxon>Marinilabiliales</taxon>
        <taxon>Marinilabiliaceae</taxon>
        <taxon>Thermophagus</taxon>
    </lineage>
</organism>
<reference evidence="5 6" key="1">
    <citation type="submission" date="2016-10" db="EMBL/GenBank/DDBJ databases">
        <authorList>
            <person name="de Groot N.N."/>
        </authorList>
    </citation>
    <scope>NUCLEOTIDE SEQUENCE [LARGE SCALE GENOMIC DNA]</scope>
    <source>
        <strain evidence="5 6">DSM 19012</strain>
    </source>
</reference>
<dbReference type="GO" id="GO:0045892">
    <property type="term" value="P:negative regulation of DNA-templated transcription"/>
    <property type="evidence" value="ECO:0007669"/>
    <property type="project" value="TreeGrafter"/>
</dbReference>
<accession>A0A1I2BC55</accession>
<dbReference type="SMART" id="SM00866">
    <property type="entry name" value="UTRA"/>
    <property type="match status" value="1"/>
</dbReference>
<keyword evidence="3" id="KW-0804">Transcription</keyword>
<evidence type="ECO:0000256" key="3">
    <source>
        <dbReference type="ARBA" id="ARBA00023163"/>
    </source>
</evidence>
<dbReference type="STRING" id="385682.SAMN05444380_1138"/>
<protein>
    <submittedName>
        <fullName evidence="5">Transcriptional regulator, GntR family</fullName>
    </submittedName>
</protein>
<dbReference type="InterPro" id="IPR036388">
    <property type="entry name" value="WH-like_DNA-bd_sf"/>
</dbReference>
<evidence type="ECO:0000256" key="1">
    <source>
        <dbReference type="ARBA" id="ARBA00023015"/>
    </source>
</evidence>
<dbReference type="EMBL" id="FONA01000013">
    <property type="protein sequence ID" value="SFE53468.1"/>
    <property type="molecule type" value="Genomic_DNA"/>
</dbReference>
<evidence type="ECO:0000313" key="5">
    <source>
        <dbReference type="EMBL" id="SFE53468.1"/>
    </source>
</evidence>
<proteinExistence type="predicted"/>
<dbReference type="AlphaFoldDB" id="A0A1I2BC55"/>